<dbReference type="Gene3D" id="3.40.50.300">
    <property type="entry name" value="P-loop containing nucleotide triphosphate hydrolases"/>
    <property type="match status" value="2"/>
</dbReference>
<feature type="domain" description="Helicase ATP-binding" evidence="1">
    <location>
        <begin position="273"/>
        <end position="512"/>
    </location>
</feature>
<dbReference type="GO" id="GO:0005524">
    <property type="term" value="F:ATP binding"/>
    <property type="evidence" value="ECO:0007669"/>
    <property type="project" value="UniProtKB-KW"/>
</dbReference>
<dbReference type="Proteomes" id="UP000301751">
    <property type="component" value="Unassembled WGS sequence"/>
</dbReference>
<evidence type="ECO:0000259" key="1">
    <source>
        <dbReference type="SMART" id="SM00487"/>
    </source>
</evidence>
<evidence type="ECO:0000313" key="3">
    <source>
        <dbReference type="Proteomes" id="UP000301751"/>
    </source>
</evidence>
<dbReference type="GO" id="GO:0009035">
    <property type="term" value="F:type I site-specific deoxyribonuclease activity"/>
    <property type="evidence" value="ECO:0007669"/>
    <property type="project" value="UniProtKB-EC"/>
</dbReference>
<dbReference type="GO" id="GO:0009307">
    <property type="term" value="P:DNA restriction-modification system"/>
    <property type="evidence" value="ECO:0007669"/>
    <property type="project" value="UniProtKB-KW"/>
</dbReference>
<keyword evidence="3" id="KW-1185">Reference proteome</keyword>
<dbReference type="RefSeq" id="WP_137731360.1">
    <property type="nucleotide sequence ID" value="NZ_BJCL01000001.1"/>
</dbReference>
<gene>
    <name evidence="2" type="ORF">AQPW35_07140</name>
</gene>
<dbReference type="InterPro" id="IPR055180">
    <property type="entry name" value="HsdR_RecA-like_helicase_dom_2"/>
</dbReference>
<evidence type="ECO:0000313" key="2">
    <source>
        <dbReference type="EMBL" id="GCL61633.1"/>
    </source>
</evidence>
<dbReference type="SMART" id="SM00487">
    <property type="entry name" value="DEXDc"/>
    <property type="match status" value="1"/>
</dbReference>
<dbReference type="PANTHER" id="PTHR42927:SF1">
    <property type="entry name" value="HELICASE SUPERFAMILY 1 AND 2 DOMAIN-CONTAINING PROTEIN"/>
    <property type="match status" value="1"/>
</dbReference>
<comment type="caution">
    <text evidence="2">The sequence shown here is derived from an EMBL/GenBank/DDBJ whole genome shotgun (WGS) entry which is preliminary data.</text>
</comment>
<organism evidence="2 3">
    <name type="scientific">Pseudaquabacterium pictum</name>
    <dbReference type="NCBI Taxonomy" id="2315236"/>
    <lineage>
        <taxon>Bacteria</taxon>
        <taxon>Pseudomonadati</taxon>
        <taxon>Pseudomonadota</taxon>
        <taxon>Betaproteobacteria</taxon>
        <taxon>Burkholderiales</taxon>
        <taxon>Sphaerotilaceae</taxon>
        <taxon>Pseudaquabacterium</taxon>
    </lineage>
</organism>
<name>A0A480AJJ6_9BURK</name>
<dbReference type="InterPro" id="IPR007409">
    <property type="entry name" value="Restrct_endonuc_type1_HsdR_N"/>
</dbReference>
<dbReference type="Pfam" id="PF04313">
    <property type="entry name" value="HSDR_N"/>
    <property type="match status" value="1"/>
</dbReference>
<dbReference type="InterPro" id="IPR014001">
    <property type="entry name" value="Helicase_ATP-bd"/>
</dbReference>
<accession>A0A480AJJ6</accession>
<sequence length="1043" mass="113719">MTIHKEIRLEDEICTGLKATGWLYDAADAGRYDRTLALFVDDTIAWIKASQPKAWEIIHANHGVGAPKVVAERLRKALDGQGALPVLRQGFDLIGLKHPVAMCQFKPALSMNPDLQARYAANRLRVVRQVRYSVHHENSVDLVLFVNGIPVATIELKSHYTQGVQDAVYQYKTDRQPVFKAKNAPEPLLSFPGGALVHFAVSNSAAEMSTRLAGLDTVFLPFNLGNAGGAGNPPKAGIATDYLWREVWQRDSFLQILGRYLVPVKNKKAQLVGWIFPRYHQLAVTRKLVAAVLQDGPGAKYLVQHSAGSGKTNSIAWTAHFLADLHDAKDQKVFDSVIVISDRTVLDAQLRDAIESFERTKGVVAVITGEGASKSKELAEALAAGKKIVVCTIQTFPFALEAVRELAATQGKRFAVIADEAHSSQTNDTAAKLKLVLGAAELAELQDGGEISTEDVLAAQMAAKAGADEKAGITYVAFTATPKDKTLQLFGTRPDPTRQAAADNIPAAFHVYSMRQAIEEGFILDVLKTYTAYKVAFSLAHGGKTIDSDQVDQSEAMKGIMGWVRLHAYNIAQRVQVVVEHYRKHVAGLLDGKAKAMVVTGSRKEAVRWQKATRKYIADHGYKIEALVAFSGEVIDPESGPDPFTENSKDLNPKLGGQDIRTAFKSGDYQLLLVANKFQTGFDEPLLCAMYVDKRLAGIQAVQTLSRLNRCYPGKDQTYVVDFVNDPADILAAFKPYYETAELDGVTDPYIVHELKAKLDGQALYDTFEVERVVKVALKGKKAKTSDLDEAIVPVASRLVAAFADAKKALEAAGDNQNAARAANDRMGALVLFKNDIAAYVRIYGFLAQIFDYGNTDVEKRSIFFKLLHPLLTFGRERDGVDLSALKLTAYTIRSLGDPTLALAASEPVKLYVSDDVGSGQVQDKTKVALAELIAKVNDLFEGDLTPGDKLVYVNEVIKGKLMESEKLVEQAVNNTQQQFAASPDLDQEILNAAMDALTAHSAMSKQALQSEELRADIRNVLLGAGKLWEALRAKGHGSQAGA</sequence>
<reference evidence="3" key="1">
    <citation type="submission" date="2019-03" db="EMBL/GenBank/DDBJ databases">
        <title>Aquabacterium pictum sp.nov., the first bacteriochlorophyll a-containing freshwater bacterium in the genus Aquabacterium of the class Betaproteobacteria.</title>
        <authorList>
            <person name="Hirose S."/>
            <person name="Tank M."/>
            <person name="Hara E."/>
            <person name="Tamaki H."/>
            <person name="Takaichi S."/>
            <person name="Haruta S."/>
            <person name="Hanada S."/>
        </authorList>
    </citation>
    <scope>NUCLEOTIDE SEQUENCE [LARGE SCALE GENOMIC DNA]</scope>
    <source>
        <strain evidence="3">W35</strain>
    </source>
</reference>
<dbReference type="Pfam" id="PF18766">
    <property type="entry name" value="SWI2_SNF2"/>
    <property type="match status" value="1"/>
</dbReference>
<dbReference type="EMBL" id="BJCL01000001">
    <property type="protein sequence ID" value="GCL61633.1"/>
    <property type="molecule type" value="Genomic_DNA"/>
</dbReference>
<proteinExistence type="predicted"/>
<dbReference type="GO" id="GO:0003677">
    <property type="term" value="F:DNA binding"/>
    <property type="evidence" value="ECO:0007669"/>
    <property type="project" value="UniProtKB-KW"/>
</dbReference>
<dbReference type="CDD" id="cd22332">
    <property type="entry name" value="HsdR_N"/>
    <property type="match status" value="1"/>
</dbReference>
<protein>
    <recommendedName>
        <fullName evidence="1">Helicase ATP-binding domain-containing protein</fullName>
    </recommendedName>
</protein>
<dbReference type="InterPro" id="IPR040980">
    <property type="entry name" value="SWI2_SNF2"/>
</dbReference>
<dbReference type="Gene3D" id="3.90.1570.50">
    <property type="match status" value="1"/>
</dbReference>
<dbReference type="PANTHER" id="PTHR42927">
    <property type="entry name" value="HELICASE SUPERFAMILY 1 AND 2 DOMAIN-CONTAINING PROTEIN"/>
    <property type="match status" value="1"/>
</dbReference>
<dbReference type="SUPFAM" id="SSF52540">
    <property type="entry name" value="P-loop containing nucleoside triphosphate hydrolases"/>
    <property type="match status" value="1"/>
</dbReference>
<dbReference type="AlphaFoldDB" id="A0A480AJJ6"/>
<dbReference type="InterPro" id="IPR027417">
    <property type="entry name" value="P-loop_NTPase"/>
</dbReference>
<dbReference type="Pfam" id="PF22679">
    <property type="entry name" value="T1R_D3-like"/>
    <property type="match status" value="1"/>
</dbReference>
<dbReference type="OrthoDB" id="9758243at2"/>